<dbReference type="SUPFAM" id="SSF47923">
    <property type="entry name" value="Ypt/Rab-GAP domain of gyp1p"/>
    <property type="match status" value="2"/>
</dbReference>
<dbReference type="PANTHER" id="PTHR13399">
    <property type="entry name" value="TRANSLOCON-ASSOCIATED PROTEIN TRAP , GAMMA SUBUNIT"/>
    <property type="match status" value="1"/>
</dbReference>
<dbReference type="InterPro" id="IPR035969">
    <property type="entry name" value="Rab-GAP_TBC_sf"/>
</dbReference>
<feature type="domain" description="Rab-GAP TBC" evidence="4">
    <location>
        <begin position="17"/>
        <end position="225"/>
    </location>
</feature>
<dbReference type="OMA" id="CKTNNLG"/>
<feature type="compositionally biased region" description="Basic residues" evidence="3">
    <location>
        <begin position="480"/>
        <end position="490"/>
    </location>
</feature>
<dbReference type="AlphaFoldDB" id="A0A3Q4H7Y6"/>
<keyword evidence="6" id="KW-1185">Reference proteome</keyword>
<dbReference type="GeneTree" id="ENSGT00940000159226"/>
<proteinExistence type="predicted"/>
<evidence type="ECO:0000256" key="2">
    <source>
        <dbReference type="ARBA" id="ARBA00067508"/>
    </source>
</evidence>
<feature type="region of interest" description="Disordered" evidence="3">
    <location>
        <begin position="435"/>
        <end position="613"/>
    </location>
</feature>
<dbReference type="PROSITE" id="PS50086">
    <property type="entry name" value="TBC_RABGAP"/>
    <property type="match status" value="1"/>
</dbReference>
<protein>
    <recommendedName>
        <fullName evidence="2">TBC1 domain family member 30</fullName>
    </recommendedName>
</protein>
<comment type="function">
    <text evidence="1">May act as a GTPase-activating protein for Rab family protein(s).</text>
</comment>
<dbReference type="Ensembl" id="ENSNBRT00000016628.1">
    <property type="protein sequence ID" value="ENSNBRP00000016193.1"/>
    <property type="gene ID" value="ENSNBRG00000012498.1"/>
</dbReference>
<reference evidence="5" key="1">
    <citation type="submission" date="2025-08" db="UniProtKB">
        <authorList>
            <consortium name="Ensembl"/>
        </authorList>
    </citation>
    <scope>IDENTIFICATION</scope>
</reference>
<dbReference type="InterPro" id="IPR000195">
    <property type="entry name" value="Rab-GAP-TBC_dom"/>
</dbReference>
<evidence type="ECO:0000313" key="6">
    <source>
        <dbReference type="Proteomes" id="UP000261580"/>
    </source>
</evidence>
<evidence type="ECO:0000313" key="5">
    <source>
        <dbReference type="Ensembl" id="ENSNBRP00000016193.1"/>
    </source>
</evidence>
<accession>A0A3Q4H7Y6</accession>
<evidence type="ECO:0000256" key="3">
    <source>
        <dbReference type="SAM" id="MobiDB-lite"/>
    </source>
</evidence>
<dbReference type="InterPro" id="IPR032738">
    <property type="entry name" value="Tbc1d30_C"/>
</dbReference>
<organism evidence="5 6">
    <name type="scientific">Neolamprologus brichardi</name>
    <name type="common">Fairy cichlid</name>
    <name type="synonym">Lamprologus brichardi</name>
    <dbReference type="NCBI Taxonomy" id="32507"/>
    <lineage>
        <taxon>Eukaryota</taxon>
        <taxon>Metazoa</taxon>
        <taxon>Chordata</taxon>
        <taxon>Craniata</taxon>
        <taxon>Vertebrata</taxon>
        <taxon>Euteleostomi</taxon>
        <taxon>Actinopterygii</taxon>
        <taxon>Neopterygii</taxon>
        <taxon>Teleostei</taxon>
        <taxon>Neoteleostei</taxon>
        <taxon>Acanthomorphata</taxon>
        <taxon>Ovalentaria</taxon>
        <taxon>Cichlomorphae</taxon>
        <taxon>Cichliformes</taxon>
        <taxon>Cichlidae</taxon>
        <taxon>African cichlids</taxon>
        <taxon>Pseudocrenilabrinae</taxon>
        <taxon>Lamprologini</taxon>
        <taxon>Neolamprologus</taxon>
    </lineage>
</organism>
<dbReference type="STRING" id="32507.ENSNBRP00000016193"/>
<dbReference type="Bgee" id="ENSNBRG00000012498">
    <property type="expression patterns" value="Expressed in camera-type eye and 2 other cell types or tissues"/>
</dbReference>
<reference evidence="5" key="2">
    <citation type="submission" date="2025-09" db="UniProtKB">
        <authorList>
            <consortium name="Ensembl"/>
        </authorList>
    </citation>
    <scope>IDENTIFICATION</scope>
</reference>
<name>A0A3Q4H7Y6_NEOBR</name>
<feature type="compositionally biased region" description="Low complexity" evidence="3">
    <location>
        <begin position="525"/>
        <end position="605"/>
    </location>
</feature>
<sequence length="661" mass="73043">MLAGLLQKPQHRLTHCLLAAAVIIQVWLTLADQYLHSISIDWEKTLRFAFNERSNPDDDSLGIQIVKDLHRTGCSSYCGQEGEQDRVVLKRVLLAYARWNKNVGYCQGFNVLAALILEVTEGNESDALKVMIYLIDKVLPDSYFANNLRALSVDMAVFRDLLRLKLPRLSQHLHHLQKAANREAGGSYEPPLTNVFTMQWFLTMFATCLPAPTVLKIWDSVFFEGSEVLFRVGLAIWERLGERIEYCQTADEFYSTMGCLTQEMLEHNLIDPTELMQVVYSMAVFPFPQLAELREKYTYNITPFPTSVKSNGRFSDDDADMDDEDSVVTALGCLGPLGGLLAPELQRYQKHLKGHQAVPDGLADHQAAINGMMMERMSTDIYALKKQYARIKRRQQQQAMQLYIRTDKCPATRVLASQLNPSSSVINHLLLGRKPRGSARGYRPTSATTSILPGARPSSLFQSPVPPGSSRGGGGSPWRAHVRQHRRNIARARAQLGFGGSEDREDEEEKEKRESANTPHSPTALPSLDQSSSDSPTLTSTPKPNSTSSLPPSSSANCLSALSPPASSTFYKTSSPSTPSLSSISSSSRSQVSSSPSTPGLSSIPKQQVFSPFPCVKQPRKSVAARNLGLYGPTSRTPTVHFPQLSRNLNRSSAAGLTGRR</sequence>
<dbReference type="Gene3D" id="1.10.8.270">
    <property type="entry name" value="putative rabgap domain of human tbc1 domain family member 14 like domains"/>
    <property type="match status" value="1"/>
</dbReference>
<dbReference type="Pfam" id="PF00566">
    <property type="entry name" value="RabGAP-TBC"/>
    <property type="match status" value="1"/>
</dbReference>
<dbReference type="Pfam" id="PF15733">
    <property type="entry name" value="DUF4682"/>
    <property type="match status" value="1"/>
</dbReference>
<dbReference type="Gene3D" id="1.10.472.80">
    <property type="entry name" value="Ypt/Rab-GAP domain of gyp1p, domain 3"/>
    <property type="match status" value="1"/>
</dbReference>
<evidence type="ECO:0000256" key="1">
    <source>
        <dbReference type="ARBA" id="ARBA00043879"/>
    </source>
</evidence>
<dbReference type="PANTHER" id="PTHR13399:SF4">
    <property type="entry name" value="TBC1 DOMAIN FAMILY MEMBER 30"/>
    <property type="match status" value="1"/>
</dbReference>
<dbReference type="SMART" id="SM00164">
    <property type="entry name" value="TBC"/>
    <property type="match status" value="1"/>
</dbReference>
<dbReference type="FunFam" id="1.10.8.270:FF:000009">
    <property type="entry name" value="TBC1 domain family member 30"/>
    <property type="match status" value="1"/>
</dbReference>
<dbReference type="FunFam" id="1.10.472.80:FF:000011">
    <property type="entry name" value="TBC1 domain family member 30"/>
    <property type="match status" value="1"/>
</dbReference>
<dbReference type="GO" id="GO:0005783">
    <property type="term" value="C:endoplasmic reticulum"/>
    <property type="evidence" value="ECO:0007669"/>
    <property type="project" value="TreeGrafter"/>
</dbReference>
<dbReference type="Proteomes" id="UP000261580">
    <property type="component" value="Unassembled WGS sequence"/>
</dbReference>
<evidence type="ECO:0000259" key="4">
    <source>
        <dbReference type="PROSITE" id="PS50086"/>
    </source>
</evidence>